<dbReference type="PROSITE" id="PS51330">
    <property type="entry name" value="DHFR_2"/>
    <property type="match status" value="1"/>
</dbReference>
<dbReference type="GO" id="GO:0046655">
    <property type="term" value="P:folic acid metabolic process"/>
    <property type="evidence" value="ECO:0007669"/>
    <property type="project" value="TreeGrafter"/>
</dbReference>
<dbReference type="InterPro" id="IPR024072">
    <property type="entry name" value="DHFR-like_dom_sf"/>
</dbReference>
<organism evidence="11 12">
    <name type="scientific">Sterolibacterium denitrificans</name>
    <dbReference type="NCBI Taxonomy" id="157592"/>
    <lineage>
        <taxon>Bacteria</taxon>
        <taxon>Pseudomonadati</taxon>
        <taxon>Pseudomonadota</taxon>
        <taxon>Betaproteobacteria</taxon>
        <taxon>Nitrosomonadales</taxon>
        <taxon>Sterolibacteriaceae</taxon>
        <taxon>Sterolibacterium</taxon>
    </lineage>
</organism>
<gene>
    <name evidence="11" type="primary">folA</name>
    <name evidence="11" type="ORF">SDENCHOL_10697</name>
</gene>
<evidence type="ECO:0000313" key="11">
    <source>
        <dbReference type="EMBL" id="SMB22812.1"/>
    </source>
</evidence>
<comment type="pathway">
    <text evidence="1 8">Cofactor biosynthesis; tetrahydrofolate biosynthesis; 5,6,7,8-tetrahydrofolate from 7,8-dihydrofolate: step 1/1.</text>
</comment>
<dbReference type="InterPro" id="IPR012259">
    <property type="entry name" value="DHFR"/>
</dbReference>
<dbReference type="EMBL" id="LT837803">
    <property type="protein sequence ID" value="SMB22812.1"/>
    <property type="molecule type" value="Genomic_DNA"/>
</dbReference>
<evidence type="ECO:0000256" key="2">
    <source>
        <dbReference type="ARBA" id="ARBA00009539"/>
    </source>
</evidence>
<proteinExistence type="inferred from homology"/>
<dbReference type="InterPro" id="IPR017925">
    <property type="entry name" value="DHFR_CS"/>
</dbReference>
<dbReference type="GO" id="GO:0046452">
    <property type="term" value="P:dihydrofolate metabolic process"/>
    <property type="evidence" value="ECO:0007669"/>
    <property type="project" value="TreeGrafter"/>
</dbReference>
<dbReference type="PROSITE" id="PS00075">
    <property type="entry name" value="DHFR_1"/>
    <property type="match status" value="1"/>
</dbReference>
<dbReference type="EC" id="1.5.1.3" evidence="3 8"/>
<dbReference type="PANTHER" id="PTHR48069:SF3">
    <property type="entry name" value="DIHYDROFOLATE REDUCTASE"/>
    <property type="match status" value="1"/>
</dbReference>
<evidence type="ECO:0000256" key="9">
    <source>
        <dbReference type="RuleBase" id="RU004474"/>
    </source>
</evidence>
<dbReference type="AlphaFoldDB" id="A0A7Z7HPP4"/>
<dbReference type="UniPathway" id="UPA00077">
    <property type="reaction ID" value="UER00158"/>
</dbReference>
<dbReference type="Gene3D" id="3.40.430.10">
    <property type="entry name" value="Dihydrofolate Reductase, subunit A"/>
    <property type="match status" value="1"/>
</dbReference>
<evidence type="ECO:0000256" key="6">
    <source>
        <dbReference type="ARBA" id="ARBA00023002"/>
    </source>
</evidence>
<dbReference type="InterPro" id="IPR001796">
    <property type="entry name" value="DHFR_dom"/>
</dbReference>
<feature type="domain" description="DHFR" evidence="10">
    <location>
        <begin position="6"/>
        <end position="164"/>
    </location>
</feature>
<dbReference type="SUPFAM" id="SSF53597">
    <property type="entry name" value="Dihydrofolate reductase-like"/>
    <property type="match status" value="1"/>
</dbReference>
<keyword evidence="4 8" id="KW-0554">One-carbon metabolism</keyword>
<evidence type="ECO:0000256" key="7">
    <source>
        <dbReference type="ARBA" id="ARBA00025067"/>
    </source>
</evidence>
<evidence type="ECO:0000256" key="5">
    <source>
        <dbReference type="ARBA" id="ARBA00022857"/>
    </source>
</evidence>
<dbReference type="GO" id="GO:0004146">
    <property type="term" value="F:dihydrofolate reductase activity"/>
    <property type="evidence" value="ECO:0007669"/>
    <property type="project" value="UniProtKB-EC"/>
</dbReference>
<evidence type="ECO:0000256" key="4">
    <source>
        <dbReference type="ARBA" id="ARBA00022563"/>
    </source>
</evidence>
<evidence type="ECO:0000259" key="10">
    <source>
        <dbReference type="PROSITE" id="PS51330"/>
    </source>
</evidence>
<reference evidence="11" key="1">
    <citation type="submission" date="2017-03" db="EMBL/GenBank/DDBJ databases">
        <authorList>
            <consortium name="AG Boll"/>
        </authorList>
    </citation>
    <scope>NUCLEOTIDE SEQUENCE [LARGE SCALE GENOMIC DNA]</scope>
    <source>
        <strain evidence="11">Chol</strain>
    </source>
</reference>
<comment type="function">
    <text evidence="7 8">Key enzyme in folate metabolism. Catalyzes an essential reaction for de novo glycine and purine synthesis, and for DNA precursor synthesis.</text>
</comment>
<dbReference type="Pfam" id="PF00186">
    <property type="entry name" value="DHFR_1"/>
    <property type="match status" value="1"/>
</dbReference>
<evidence type="ECO:0000256" key="3">
    <source>
        <dbReference type="ARBA" id="ARBA00012856"/>
    </source>
</evidence>
<dbReference type="RefSeq" id="WP_154716076.1">
    <property type="nucleotide sequence ID" value="NZ_LT837803.1"/>
</dbReference>
<name>A0A7Z7HPP4_9PROT</name>
<keyword evidence="5 8" id="KW-0521">NADP</keyword>
<dbReference type="GO" id="GO:0006730">
    <property type="term" value="P:one-carbon metabolic process"/>
    <property type="evidence" value="ECO:0007669"/>
    <property type="project" value="UniProtKB-KW"/>
</dbReference>
<evidence type="ECO:0000313" key="12">
    <source>
        <dbReference type="Proteomes" id="UP000242886"/>
    </source>
</evidence>
<comment type="similarity">
    <text evidence="2 8 9">Belongs to the dihydrofolate reductase family.</text>
</comment>
<sequence>MPPSPHLTLIAAVARNGVIGLDNALPWRLPEDLRRFKALTLGHPVIMGRKTWESLGRPLPGRSNIVISRDPQYVASGATTASTLEQAIAAAAREEDQEIFVIGGAEIYRLALPLAQRLQLTEIDRDFAGDARFPAVDQRIWRETSRERHRAEAGFDYAFVTYERS</sequence>
<protein>
    <recommendedName>
        <fullName evidence="3 8">Dihydrofolate reductase</fullName>
        <ecNumber evidence="3 8">1.5.1.3</ecNumber>
    </recommendedName>
</protein>
<dbReference type="PANTHER" id="PTHR48069">
    <property type="entry name" value="DIHYDROFOLATE REDUCTASE"/>
    <property type="match status" value="1"/>
</dbReference>
<dbReference type="GO" id="GO:0070401">
    <property type="term" value="F:NADP+ binding"/>
    <property type="evidence" value="ECO:0007669"/>
    <property type="project" value="UniProtKB-ARBA"/>
</dbReference>
<comment type="catalytic activity">
    <reaction evidence="8">
        <text>(6S)-5,6,7,8-tetrahydrofolate + NADP(+) = 7,8-dihydrofolate + NADPH + H(+)</text>
        <dbReference type="Rhea" id="RHEA:15009"/>
        <dbReference type="ChEBI" id="CHEBI:15378"/>
        <dbReference type="ChEBI" id="CHEBI:57451"/>
        <dbReference type="ChEBI" id="CHEBI:57453"/>
        <dbReference type="ChEBI" id="CHEBI:57783"/>
        <dbReference type="ChEBI" id="CHEBI:58349"/>
        <dbReference type="EC" id="1.5.1.3"/>
    </reaction>
</comment>
<dbReference type="GO" id="GO:0046654">
    <property type="term" value="P:tetrahydrofolate biosynthetic process"/>
    <property type="evidence" value="ECO:0007669"/>
    <property type="project" value="UniProtKB-UniPathway"/>
</dbReference>
<keyword evidence="12" id="KW-1185">Reference proteome</keyword>
<dbReference type="Proteomes" id="UP000242886">
    <property type="component" value="Chromosome SDENCHOL"/>
</dbReference>
<accession>A0A7Z7HPP4</accession>
<evidence type="ECO:0000256" key="1">
    <source>
        <dbReference type="ARBA" id="ARBA00004903"/>
    </source>
</evidence>
<keyword evidence="6 8" id="KW-0560">Oxidoreductase</keyword>
<dbReference type="PRINTS" id="PR00070">
    <property type="entry name" value="DHFR"/>
</dbReference>
<evidence type="ECO:0000256" key="8">
    <source>
        <dbReference type="PIRNR" id="PIRNR000194"/>
    </source>
</evidence>
<dbReference type="GO" id="GO:0005829">
    <property type="term" value="C:cytosol"/>
    <property type="evidence" value="ECO:0007669"/>
    <property type="project" value="TreeGrafter"/>
</dbReference>
<dbReference type="FunFam" id="3.40.430.10:FF:000001">
    <property type="entry name" value="Dihydrofolate reductase"/>
    <property type="match status" value="1"/>
</dbReference>
<dbReference type="PIRSF" id="PIRSF000194">
    <property type="entry name" value="DHFR"/>
    <property type="match status" value="1"/>
</dbReference>
<dbReference type="CDD" id="cd00209">
    <property type="entry name" value="DHFR"/>
    <property type="match status" value="1"/>
</dbReference>